<dbReference type="SUPFAM" id="SSF46689">
    <property type="entry name" value="Homeodomain-like"/>
    <property type="match status" value="1"/>
</dbReference>
<evidence type="ECO:0000313" key="2">
    <source>
        <dbReference type="Proteomes" id="UP001363010"/>
    </source>
</evidence>
<dbReference type="Pfam" id="PF13551">
    <property type="entry name" value="HTH_29"/>
    <property type="match status" value="1"/>
</dbReference>
<protein>
    <submittedName>
        <fullName evidence="1">Helix-turn-helix domain-containing protein</fullName>
    </submittedName>
</protein>
<keyword evidence="2" id="KW-1185">Reference proteome</keyword>
<accession>A0ABU8W4I9</accession>
<gene>
    <name evidence="1" type="ORF">WKW80_23460</name>
</gene>
<name>A0ABU8W4I9_9BURK</name>
<dbReference type="InterPro" id="IPR009057">
    <property type="entry name" value="Homeodomain-like_sf"/>
</dbReference>
<dbReference type="EMBL" id="JBBKZV010000018">
    <property type="protein sequence ID" value="MEJ8824949.1"/>
    <property type="molecule type" value="Genomic_DNA"/>
</dbReference>
<sequence>MAMSTPAATITMTNAKPIGSRRFMRWSIALLRVAQAAQRLGMSRKQIERPVSRYLDDEPSGLVSRKRGRLSNNQLAPGIAERAVKLIRERYADFGPTLAAEKLEECHGVHR</sequence>
<proteinExistence type="predicted"/>
<reference evidence="1 2" key="1">
    <citation type="submission" date="2024-03" db="EMBL/GenBank/DDBJ databases">
        <title>Novel species of the genus Variovorax.</title>
        <authorList>
            <person name="Liu Q."/>
            <person name="Xin Y.-H."/>
        </authorList>
    </citation>
    <scope>NUCLEOTIDE SEQUENCE [LARGE SCALE GENOMIC DNA]</scope>
    <source>
        <strain evidence="1 2">KACC 18501</strain>
    </source>
</reference>
<evidence type="ECO:0000313" key="1">
    <source>
        <dbReference type="EMBL" id="MEJ8824949.1"/>
    </source>
</evidence>
<organism evidence="1 2">
    <name type="scientific">Variovorax humicola</name>
    <dbReference type="NCBI Taxonomy" id="1769758"/>
    <lineage>
        <taxon>Bacteria</taxon>
        <taxon>Pseudomonadati</taxon>
        <taxon>Pseudomonadota</taxon>
        <taxon>Betaproteobacteria</taxon>
        <taxon>Burkholderiales</taxon>
        <taxon>Comamonadaceae</taxon>
        <taxon>Variovorax</taxon>
    </lineage>
</organism>
<comment type="caution">
    <text evidence="1">The sequence shown here is derived from an EMBL/GenBank/DDBJ whole genome shotgun (WGS) entry which is preliminary data.</text>
</comment>
<dbReference type="Proteomes" id="UP001363010">
    <property type="component" value="Unassembled WGS sequence"/>
</dbReference>